<evidence type="ECO:0000256" key="7">
    <source>
        <dbReference type="SAM" id="Phobius"/>
    </source>
</evidence>
<evidence type="ECO:0000256" key="3">
    <source>
        <dbReference type="ARBA" id="ARBA00022692"/>
    </source>
</evidence>
<evidence type="ECO:0000313" key="10">
    <source>
        <dbReference type="EMBL" id="SDR18034.1"/>
    </source>
</evidence>
<keyword evidence="4 7" id="KW-1133">Transmembrane helix</keyword>
<accession>A0A1H1GXW7</accession>
<dbReference type="Pfam" id="PF03799">
    <property type="entry name" value="FtsQ_DivIB_C"/>
    <property type="match status" value="1"/>
</dbReference>
<dbReference type="InterPro" id="IPR005548">
    <property type="entry name" value="Cell_div_FtsQ/DivIB_C"/>
</dbReference>
<keyword evidence="11" id="KW-1185">Reference proteome</keyword>
<feature type="transmembrane region" description="Helical" evidence="7">
    <location>
        <begin position="73"/>
        <end position="93"/>
    </location>
</feature>
<dbReference type="KEGG" id="acry:AC20117_17325"/>
<keyword evidence="5" id="KW-0131">Cell cycle</keyword>
<keyword evidence="3 7" id="KW-0812">Transmembrane</keyword>
<dbReference type="InterPro" id="IPR050487">
    <property type="entry name" value="FtsQ_DivIB"/>
</dbReference>
<keyword evidence="7" id="KW-0472">Membrane</keyword>
<reference evidence="10 11" key="1">
    <citation type="submission" date="2016-10" db="EMBL/GenBank/DDBJ databases">
        <authorList>
            <person name="de Groot N.N."/>
        </authorList>
    </citation>
    <scope>NUCLEOTIDE SEQUENCE [LARGE SCALE GENOMIC DNA]</scope>
    <source>
        <strain evidence="10 11">DSM 20117</strain>
    </source>
</reference>
<feature type="compositionally biased region" description="Basic residues" evidence="6">
    <location>
        <begin position="26"/>
        <end position="35"/>
    </location>
</feature>
<keyword evidence="1" id="KW-1003">Cell membrane</keyword>
<name>A0A1H1GXW7_9MICC</name>
<protein>
    <submittedName>
        <fullName evidence="10">Cell division protein FtsQ</fullName>
    </submittedName>
</protein>
<proteinExistence type="predicted"/>
<feature type="domain" description="Cell division protein FtsQ/DivIB C-terminal" evidence="8">
    <location>
        <begin position="169"/>
        <end position="284"/>
    </location>
</feature>
<dbReference type="Gene3D" id="3.10.20.310">
    <property type="entry name" value="membrane protein fhac"/>
    <property type="match status" value="1"/>
</dbReference>
<dbReference type="PANTHER" id="PTHR37820:SF1">
    <property type="entry name" value="CELL DIVISION PROTEIN FTSQ"/>
    <property type="match status" value="1"/>
</dbReference>
<evidence type="ECO:0000259" key="9">
    <source>
        <dbReference type="Pfam" id="PF08478"/>
    </source>
</evidence>
<feature type="domain" description="POTRA" evidence="9">
    <location>
        <begin position="98"/>
        <end position="165"/>
    </location>
</feature>
<dbReference type="Proteomes" id="UP000181917">
    <property type="component" value="Unassembled WGS sequence"/>
</dbReference>
<evidence type="ECO:0000256" key="2">
    <source>
        <dbReference type="ARBA" id="ARBA00022618"/>
    </source>
</evidence>
<evidence type="ECO:0000256" key="5">
    <source>
        <dbReference type="ARBA" id="ARBA00023306"/>
    </source>
</evidence>
<dbReference type="AlphaFoldDB" id="A0A1H1GXW7"/>
<dbReference type="GO" id="GO:0051301">
    <property type="term" value="P:cell division"/>
    <property type="evidence" value="ECO:0007669"/>
    <property type="project" value="UniProtKB-KW"/>
</dbReference>
<dbReference type="SMR" id="A0A1H1GXW7"/>
<keyword evidence="2 10" id="KW-0132">Cell division</keyword>
<evidence type="ECO:0000256" key="4">
    <source>
        <dbReference type="ARBA" id="ARBA00022989"/>
    </source>
</evidence>
<evidence type="ECO:0000313" key="11">
    <source>
        <dbReference type="Proteomes" id="UP000181917"/>
    </source>
</evidence>
<dbReference type="EMBL" id="FNKH01000002">
    <property type="protein sequence ID" value="SDR18034.1"/>
    <property type="molecule type" value="Genomic_DNA"/>
</dbReference>
<dbReference type="PANTHER" id="PTHR37820">
    <property type="entry name" value="CELL DIVISION PROTEIN DIVIB"/>
    <property type="match status" value="1"/>
</dbReference>
<dbReference type="Pfam" id="PF08478">
    <property type="entry name" value="POTRA_1"/>
    <property type="match status" value="1"/>
</dbReference>
<dbReference type="InterPro" id="IPR013685">
    <property type="entry name" value="POTRA_FtsQ_type"/>
</dbReference>
<dbReference type="RefSeq" id="WP_074702608.1">
    <property type="nucleotide sequence ID" value="NZ_CP018863.1"/>
</dbReference>
<dbReference type="STRING" id="37928.SAMN04489742_4412"/>
<organism evidence="10 11">
    <name type="scientific">Crystallibacter crystallopoietes</name>
    <dbReference type="NCBI Taxonomy" id="37928"/>
    <lineage>
        <taxon>Bacteria</taxon>
        <taxon>Bacillati</taxon>
        <taxon>Actinomycetota</taxon>
        <taxon>Actinomycetes</taxon>
        <taxon>Micrococcales</taxon>
        <taxon>Micrococcaceae</taxon>
        <taxon>Crystallibacter</taxon>
    </lineage>
</organism>
<evidence type="ECO:0000259" key="8">
    <source>
        <dbReference type="Pfam" id="PF03799"/>
    </source>
</evidence>
<evidence type="ECO:0000256" key="1">
    <source>
        <dbReference type="ARBA" id="ARBA00022475"/>
    </source>
</evidence>
<feature type="region of interest" description="Disordered" evidence="6">
    <location>
        <begin position="19"/>
        <end position="56"/>
    </location>
</feature>
<dbReference type="GO" id="GO:0005886">
    <property type="term" value="C:plasma membrane"/>
    <property type="evidence" value="ECO:0007669"/>
    <property type="project" value="TreeGrafter"/>
</dbReference>
<gene>
    <name evidence="10" type="ORF">SAMN04489742_4412</name>
</gene>
<sequence length="294" mass="31288">MRVNSGKVGVLPADTGTKIAPVAKPARPKVRKKNRAPSGAPGSIPDEKVGPAPRSTTVVAFPEPPGRKLRRRIWIGVATAAVLVVALILVLVFSPVLAIKTITVTGTDLTSEKTVDEALAPLKEQPLPQVGDDDVRPLLEGLPAVLDVTVEARPPSELAVEITERIPVAVLETGKTFALIDAEGKRIGSVKERKSAELPLIDESAASKDQEIFQTITAVLSALPADILAQLEHASAKSIDSVELQLTNGQKVLWGNDSQLELKAKVFEALLNAPEPEVEVEVYDVSTPTMPVTR</sequence>
<evidence type="ECO:0000256" key="6">
    <source>
        <dbReference type="SAM" id="MobiDB-lite"/>
    </source>
</evidence>